<sequence>MDIAPRRLILAAVVVVLLAASVGLAFTLPLESTDRSIPFDTTAGTDATVPNTETAAVHIDGVMFFDYSYVTAAEGAEHLVLETDGGNYYVERYSPGNSSVTHARISVVDEEEADRLADDSDGEVVDRYQEDNRHVVILEGDEVTPPAKVVDSWRYIAWSTLYRADYETASTTDGFDVYAASDAWHLYDGPGRDFRLSHTDGEVVVDGDQQLHRADVSYRLTPGMSYAHYHRNLDDSESVSVVYEFDTVDAEVDAPDWIDE</sequence>
<organism evidence="1 2">
    <name type="scientific">Natrarchaeobaculum aegyptiacum</name>
    <dbReference type="NCBI Taxonomy" id="745377"/>
    <lineage>
        <taxon>Archaea</taxon>
        <taxon>Methanobacteriati</taxon>
        <taxon>Methanobacteriota</taxon>
        <taxon>Stenosarchaea group</taxon>
        <taxon>Halobacteria</taxon>
        <taxon>Halobacteriales</taxon>
        <taxon>Natrialbaceae</taxon>
        <taxon>Natrarchaeobaculum</taxon>
    </lineage>
</organism>
<evidence type="ECO:0000313" key="1">
    <source>
        <dbReference type="EMBL" id="ARS89813.1"/>
    </source>
</evidence>
<dbReference type="EMBL" id="CP019893">
    <property type="protein sequence ID" value="ARS89813.1"/>
    <property type="molecule type" value="Genomic_DNA"/>
</dbReference>
<evidence type="ECO:0000313" key="2">
    <source>
        <dbReference type="Proteomes" id="UP000250088"/>
    </source>
</evidence>
<name>A0A2Z2HSS4_9EURY</name>
<reference evidence="2" key="1">
    <citation type="submission" date="2017-02" db="EMBL/GenBank/DDBJ databases">
        <title>Natronthermophilus aegyptiacus gen. nov.,sp. nov., an aerobic, extremely halophilic alkalithermophilic archaeon isolated from the athalassohaline Wadi An Natrun, Egypt.</title>
        <authorList>
            <person name="Zhao B."/>
        </authorList>
    </citation>
    <scope>NUCLEOTIDE SEQUENCE [LARGE SCALE GENOMIC DNA]</scope>
    <source>
        <strain evidence="2">JW/NM-HA 15</strain>
    </source>
</reference>
<keyword evidence="2" id="KW-1185">Reference proteome</keyword>
<dbReference type="GeneID" id="32894156"/>
<accession>A0A2Z2HSS4</accession>
<dbReference type="Proteomes" id="UP000250088">
    <property type="component" value="Chromosome"/>
</dbReference>
<proteinExistence type="predicted"/>
<gene>
    <name evidence="1" type="ORF">B1756_08710</name>
</gene>
<protein>
    <submittedName>
        <fullName evidence="1">Uncharacterized protein</fullName>
    </submittedName>
</protein>
<dbReference type="KEGG" id="naj:B1756_08710"/>
<dbReference type="RefSeq" id="WP_086888191.1">
    <property type="nucleotide sequence ID" value="NZ_CP019893.1"/>
</dbReference>
<dbReference type="AlphaFoldDB" id="A0A2Z2HSS4"/>